<dbReference type="Gene3D" id="1.10.287.1080">
    <property type="entry name" value="MazG-like"/>
    <property type="match status" value="2"/>
</dbReference>
<dbReference type="CDD" id="cd11529">
    <property type="entry name" value="NTP-PPase_MazG_Cterm"/>
    <property type="match status" value="1"/>
</dbReference>
<dbReference type="InterPro" id="IPR011551">
    <property type="entry name" value="NTP_PyrPHydrolase_MazG"/>
</dbReference>
<comment type="similarity">
    <text evidence="2">Belongs to the nucleoside triphosphate pyrophosphohydrolase family.</text>
</comment>
<dbReference type="FunFam" id="1.10.287.1080:FF:000003">
    <property type="entry name" value="Nucleoside triphosphate pyrophosphohydrolase"/>
    <property type="match status" value="1"/>
</dbReference>
<dbReference type="PANTHER" id="PTHR30522:SF0">
    <property type="entry name" value="NUCLEOSIDE TRIPHOSPHATE PYROPHOSPHOHYDROLASE"/>
    <property type="match status" value="1"/>
</dbReference>
<dbReference type="CDD" id="cd11528">
    <property type="entry name" value="NTP-PPase_MazG_Nterm"/>
    <property type="match status" value="1"/>
</dbReference>
<evidence type="ECO:0000256" key="1">
    <source>
        <dbReference type="ARBA" id="ARBA00052141"/>
    </source>
</evidence>
<keyword evidence="7" id="KW-1185">Reference proteome</keyword>
<dbReference type="SUPFAM" id="SSF101386">
    <property type="entry name" value="all-alpha NTP pyrophosphatases"/>
    <property type="match status" value="2"/>
</dbReference>
<dbReference type="OrthoDB" id="9808939at2"/>
<dbReference type="NCBIfam" id="TIGR00444">
    <property type="entry name" value="mazG"/>
    <property type="match status" value="1"/>
</dbReference>
<evidence type="ECO:0000256" key="4">
    <source>
        <dbReference type="ARBA" id="ARBA00074799"/>
    </source>
</evidence>
<proteinExistence type="inferred from homology"/>
<dbReference type="EC" id="3.6.1.8" evidence="3"/>
<dbReference type="GO" id="GO:0046047">
    <property type="term" value="P:TTP catabolic process"/>
    <property type="evidence" value="ECO:0007669"/>
    <property type="project" value="TreeGrafter"/>
</dbReference>
<name>A0A4R2LEL4_9GAMM</name>
<evidence type="ECO:0000256" key="2">
    <source>
        <dbReference type="ARBA" id="ARBA00061115"/>
    </source>
</evidence>
<dbReference type="Proteomes" id="UP000294980">
    <property type="component" value="Unassembled WGS sequence"/>
</dbReference>
<dbReference type="GO" id="GO:0047693">
    <property type="term" value="F:ATP diphosphatase activity"/>
    <property type="evidence" value="ECO:0007669"/>
    <property type="project" value="UniProtKB-EC"/>
</dbReference>
<comment type="caution">
    <text evidence="6">The sequence shown here is derived from an EMBL/GenBank/DDBJ whole genome shotgun (WGS) entry which is preliminary data.</text>
</comment>
<gene>
    <name evidence="6" type="ORF">EV688_102192</name>
</gene>
<dbReference type="NCBIfam" id="NF007113">
    <property type="entry name" value="PRK09562.1"/>
    <property type="match status" value="1"/>
</dbReference>
<organism evidence="6 7">
    <name type="scientific">Chromatocurvus halotolerans</name>
    <dbReference type="NCBI Taxonomy" id="1132028"/>
    <lineage>
        <taxon>Bacteria</taxon>
        <taxon>Pseudomonadati</taxon>
        <taxon>Pseudomonadota</taxon>
        <taxon>Gammaproteobacteria</taxon>
        <taxon>Cellvibrionales</taxon>
        <taxon>Halieaceae</taxon>
        <taxon>Chromatocurvus</taxon>
    </lineage>
</organism>
<dbReference type="Pfam" id="PF03819">
    <property type="entry name" value="MazG"/>
    <property type="match status" value="2"/>
</dbReference>
<dbReference type="InterPro" id="IPR048015">
    <property type="entry name" value="NTP-PPase_MazG-like_N"/>
</dbReference>
<evidence type="ECO:0000313" key="7">
    <source>
        <dbReference type="Proteomes" id="UP000294980"/>
    </source>
</evidence>
<sequence length="270" mass="30706">MTDTRYDLNDLLRIMQRLRDPDGGCPWDLKQDFQSIVPSTIEECYELAEAIEQEDYPHVAEELGDVLFQVIFYAQLGSERALFDFHAIVHTLADKLVRRHPHVFVPGDLERRVDPGALDEADVKAQWEAIKREERRARDQHHALADVPVALPALQRSQKLQKRAAHAGFDWSDSDGVLDKLEEEIAELRAAMHSGESDAVEDEMGDVLFTCVNLARWLKLDAERALRRASGKFERRFRRVEELAGARGATLDSLDPIALDELWQAAKADV</sequence>
<dbReference type="InterPro" id="IPR004518">
    <property type="entry name" value="MazG-like_dom"/>
</dbReference>
<dbReference type="GO" id="GO:0046052">
    <property type="term" value="P:UTP catabolic process"/>
    <property type="evidence" value="ECO:0007669"/>
    <property type="project" value="TreeGrafter"/>
</dbReference>
<dbReference type="InterPro" id="IPR048011">
    <property type="entry name" value="NTP-PPase_MazG-like_C"/>
</dbReference>
<dbReference type="FunFam" id="1.10.287.1080:FF:000001">
    <property type="entry name" value="Nucleoside triphosphate pyrophosphohydrolase"/>
    <property type="match status" value="1"/>
</dbReference>
<dbReference type="GO" id="GO:0046081">
    <property type="term" value="P:dUTP catabolic process"/>
    <property type="evidence" value="ECO:0007669"/>
    <property type="project" value="TreeGrafter"/>
</dbReference>
<dbReference type="GO" id="GO:0006950">
    <property type="term" value="P:response to stress"/>
    <property type="evidence" value="ECO:0007669"/>
    <property type="project" value="UniProtKB-ARBA"/>
</dbReference>
<dbReference type="PANTHER" id="PTHR30522">
    <property type="entry name" value="NUCLEOSIDE TRIPHOSPHATE PYROPHOSPHOHYDROLASE"/>
    <property type="match status" value="1"/>
</dbReference>
<dbReference type="GO" id="GO:0046061">
    <property type="term" value="P:dATP catabolic process"/>
    <property type="evidence" value="ECO:0007669"/>
    <property type="project" value="TreeGrafter"/>
</dbReference>
<comment type="catalytic activity">
    <reaction evidence="1">
        <text>ATP + H2O = AMP + diphosphate + H(+)</text>
        <dbReference type="Rhea" id="RHEA:14245"/>
        <dbReference type="ChEBI" id="CHEBI:15377"/>
        <dbReference type="ChEBI" id="CHEBI:15378"/>
        <dbReference type="ChEBI" id="CHEBI:30616"/>
        <dbReference type="ChEBI" id="CHEBI:33019"/>
        <dbReference type="ChEBI" id="CHEBI:456215"/>
        <dbReference type="EC" id="3.6.1.8"/>
    </reaction>
</comment>
<dbReference type="EMBL" id="SLWX01000002">
    <property type="protein sequence ID" value="TCO77735.1"/>
    <property type="molecule type" value="Genomic_DNA"/>
</dbReference>
<protein>
    <recommendedName>
        <fullName evidence="4">Nucleoside triphosphate pyrophosphohydrolase</fullName>
        <ecNumber evidence="3">3.6.1.8</ecNumber>
    </recommendedName>
</protein>
<accession>A0A4R2LEL4</accession>
<reference evidence="6 7" key="1">
    <citation type="submission" date="2019-03" db="EMBL/GenBank/DDBJ databases">
        <title>Genomic Encyclopedia of Type Strains, Phase IV (KMG-IV): sequencing the most valuable type-strain genomes for metagenomic binning, comparative biology and taxonomic classification.</title>
        <authorList>
            <person name="Goeker M."/>
        </authorList>
    </citation>
    <scope>NUCLEOTIDE SEQUENCE [LARGE SCALE GENOMIC DNA]</scope>
    <source>
        <strain evidence="6 7">DSM 23344</strain>
    </source>
</reference>
<dbReference type="RefSeq" id="WP_117314614.1">
    <property type="nucleotide sequence ID" value="NZ_QQSW01000001.1"/>
</dbReference>
<dbReference type="GO" id="GO:0006203">
    <property type="term" value="P:dGTP catabolic process"/>
    <property type="evidence" value="ECO:0007669"/>
    <property type="project" value="TreeGrafter"/>
</dbReference>
<evidence type="ECO:0000259" key="5">
    <source>
        <dbReference type="Pfam" id="PF03819"/>
    </source>
</evidence>
<feature type="domain" description="NTP pyrophosphohydrolase MazG-like" evidence="5">
    <location>
        <begin position="31"/>
        <end position="104"/>
    </location>
</feature>
<evidence type="ECO:0000256" key="3">
    <source>
        <dbReference type="ARBA" id="ARBA00066372"/>
    </source>
</evidence>
<feature type="domain" description="NTP pyrophosphohydrolase MazG-like" evidence="5">
    <location>
        <begin position="178"/>
        <end position="237"/>
    </location>
</feature>
<dbReference type="AlphaFoldDB" id="A0A4R2LEL4"/>
<evidence type="ECO:0000313" key="6">
    <source>
        <dbReference type="EMBL" id="TCO77735.1"/>
    </source>
</evidence>
<dbReference type="GO" id="GO:0046076">
    <property type="term" value="P:dTTP catabolic process"/>
    <property type="evidence" value="ECO:0007669"/>
    <property type="project" value="TreeGrafter"/>
</dbReference>